<sequence length="210" mass="24485">MTLPADDEEQAPYRPPDYAARIDDRRVCPDCRNDPVHGSEGGWRPVSAFRLVTGKAAARYKDGRRYAAYCRHHENQRMREGIAAKRAAGIMPTDAQRERQRASNRRSDAKRRRTNKRREAEQRWKAKTSLEHQAAIRDRAHARYRDWAARPENREHRKAYRARWYREKVEREKVEREIAAGLHPSPSPSGGAKPESGNTRERENARTPDH</sequence>
<feature type="region of interest" description="Disordered" evidence="1">
    <location>
        <begin position="175"/>
        <end position="210"/>
    </location>
</feature>
<evidence type="ECO:0000256" key="1">
    <source>
        <dbReference type="SAM" id="MobiDB-lite"/>
    </source>
</evidence>
<comment type="caution">
    <text evidence="2">The sequence shown here is derived from an EMBL/GenBank/DDBJ whole genome shotgun (WGS) entry which is preliminary data.</text>
</comment>
<organism evidence="2 3">
    <name type="scientific">Candidatus Viridilinea halotolerans</name>
    <dbReference type="NCBI Taxonomy" id="2491704"/>
    <lineage>
        <taxon>Bacteria</taxon>
        <taxon>Bacillati</taxon>
        <taxon>Chloroflexota</taxon>
        <taxon>Chloroflexia</taxon>
        <taxon>Chloroflexales</taxon>
        <taxon>Chloroflexineae</taxon>
        <taxon>Oscillochloridaceae</taxon>
        <taxon>Candidatus Viridilinea</taxon>
    </lineage>
</organism>
<dbReference type="EMBL" id="RSAS01000186">
    <property type="protein sequence ID" value="RRR75474.1"/>
    <property type="molecule type" value="Genomic_DNA"/>
</dbReference>
<protein>
    <submittedName>
        <fullName evidence="2">Uncharacterized protein</fullName>
    </submittedName>
</protein>
<feature type="compositionally biased region" description="Basic and acidic residues" evidence="1">
    <location>
        <begin position="95"/>
        <end position="107"/>
    </location>
</feature>
<feature type="compositionally biased region" description="Basic and acidic residues" evidence="1">
    <location>
        <begin position="198"/>
        <end position="210"/>
    </location>
</feature>
<feature type="region of interest" description="Disordered" evidence="1">
    <location>
        <begin position="87"/>
        <end position="162"/>
    </location>
</feature>
<accession>A0A426U642</accession>
<proteinExistence type="predicted"/>
<evidence type="ECO:0000313" key="2">
    <source>
        <dbReference type="EMBL" id="RRR75474.1"/>
    </source>
</evidence>
<evidence type="ECO:0000313" key="3">
    <source>
        <dbReference type="Proteomes" id="UP000280307"/>
    </source>
</evidence>
<name>A0A426U642_9CHLR</name>
<gene>
    <name evidence="2" type="ORF">EI684_04525</name>
</gene>
<dbReference type="AlphaFoldDB" id="A0A426U642"/>
<dbReference type="Proteomes" id="UP000280307">
    <property type="component" value="Unassembled WGS sequence"/>
</dbReference>
<reference evidence="2 3" key="1">
    <citation type="submission" date="2018-12" db="EMBL/GenBank/DDBJ databases">
        <title>Genome Sequence of Candidatus Viridilinea halotolerans isolated from saline sulfide-rich spring.</title>
        <authorList>
            <person name="Grouzdev D.S."/>
            <person name="Burganskaya E.I."/>
            <person name="Krutkina M.S."/>
            <person name="Sukhacheva M.V."/>
            <person name="Gorlenko V.M."/>
        </authorList>
    </citation>
    <scope>NUCLEOTIDE SEQUENCE [LARGE SCALE GENOMIC DNA]</scope>
    <source>
        <strain evidence="2">Chok-6</strain>
    </source>
</reference>
<feature type="compositionally biased region" description="Basic and acidic residues" evidence="1">
    <location>
        <begin position="117"/>
        <end position="155"/>
    </location>
</feature>